<keyword evidence="6" id="KW-1185">Reference proteome</keyword>
<dbReference type="InterPro" id="IPR000524">
    <property type="entry name" value="Tscrpt_reg_HTH_GntR"/>
</dbReference>
<protein>
    <submittedName>
        <fullName evidence="5">GntR family transcriptional regulator</fullName>
    </submittedName>
</protein>
<accession>A0A9X3UFI3</accession>
<evidence type="ECO:0000256" key="1">
    <source>
        <dbReference type="ARBA" id="ARBA00023015"/>
    </source>
</evidence>
<evidence type="ECO:0000256" key="3">
    <source>
        <dbReference type="ARBA" id="ARBA00023163"/>
    </source>
</evidence>
<dbReference type="GO" id="GO:0003700">
    <property type="term" value="F:DNA-binding transcription factor activity"/>
    <property type="evidence" value="ECO:0007669"/>
    <property type="project" value="InterPro"/>
</dbReference>
<dbReference type="CDD" id="cd07377">
    <property type="entry name" value="WHTH_GntR"/>
    <property type="match status" value="1"/>
</dbReference>
<evidence type="ECO:0000313" key="6">
    <source>
        <dbReference type="Proteomes" id="UP001151234"/>
    </source>
</evidence>
<dbReference type="InterPro" id="IPR050679">
    <property type="entry name" value="Bact_HTH_transcr_reg"/>
</dbReference>
<dbReference type="PANTHER" id="PTHR44846:SF1">
    <property type="entry name" value="MANNOSYL-D-GLYCERATE TRANSPORT_METABOLISM SYSTEM REPRESSOR MNGR-RELATED"/>
    <property type="match status" value="1"/>
</dbReference>
<dbReference type="Pfam" id="PF07702">
    <property type="entry name" value="UTRA"/>
    <property type="match status" value="1"/>
</dbReference>
<keyword evidence="1" id="KW-0805">Transcription regulation</keyword>
<dbReference type="SUPFAM" id="SSF64288">
    <property type="entry name" value="Chorismate lyase-like"/>
    <property type="match status" value="1"/>
</dbReference>
<dbReference type="Proteomes" id="UP001151234">
    <property type="component" value="Unassembled WGS sequence"/>
</dbReference>
<comment type="caution">
    <text evidence="5">The sequence shown here is derived from an EMBL/GenBank/DDBJ whole genome shotgun (WGS) entry which is preliminary data.</text>
</comment>
<dbReference type="Pfam" id="PF00392">
    <property type="entry name" value="GntR"/>
    <property type="match status" value="1"/>
</dbReference>
<dbReference type="SMART" id="SM00866">
    <property type="entry name" value="UTRA"/>
    <property type="match status" value="1"/>
</dbReference>
<dbReference type="InterPro" id="IPR011663">
    <property type="entry name" value="UTRA"/>
</dbReference>
<reference evidence="5" key="1">
    <citation type="submission" date="2022-11" db="EMBL/GenBank/DDBJ databases">
        <title>Draft genome sequence of Hoeflea poritis E7-10 and Hoeflea prorocentri PM5-8, separated from scleractinian coral Porites lutea and marine dinoflagellate.</title>
        <authorList>
            <person name="Zhang G."/>
            <person name="Wei Q."/>
            <person name="Cai L."/>
        </authorList>
    </citation>
    <scope>NUCLEOTIDE SEQUENCE</scope>
    <source>
        <strain evidence="5">PM5-8</strain>
    </source>
</reference>
<dbReference type="EMBL" id="JAPJZI010000001">
    <property type="protein sequence ID" value="MDA5397607.1"/>
    <property type="molecule type" value="Genomic_DNA"/>
</dbReference>
<evidence type="ECO:0000256" key="2">
    <source>
        <dbReference type="ARBA" id="ARBA00023125"/>
    </source>
</evidence>
<dbReference type="AlphaFoldDB" id="A0A9X3UFI3"/>
<dbReference type="GO" id="GO:0003677">
    <property type="term" value="F:DNA binding"/>
    <property type="evidence" value="ECO:0007669"/>
    <property type="project" value="UniProtKB-KW"/>
</dbReference>
<dbReference type="Gene3D" id="1.10.10.10">
    <property type="entry name" value="Winged helix-like DNA-binding domain superfamily/Winged helix DNA-binding domain"/>
    <property type="match status" value="1"/>
</dbReference>
<dbReference type="SUPFAM" id="SSF46785">
    <property type="entry name" value="Winged helix' DNA-binding domain"/>
    <property type="match status" value="1"/>
</dbReference>
<dbReference type="GO" id="GO:0045892">
    <property type="term" value="P:negative regulation of DNA-templated transcription"/>
    <property type="evidence" value="ECO:0007669"/>
    <property type="project" value="TreeGrafter"/>
</dbReference>
<evidence type="ECO:0000313" key="5">
    <source>
        <dbReference type="EMBL" id="MDA5397607.1"/>
    </source>
</evidence>
<dbReference type="InterPro" id="IPR036388">
    <property type="entry name" value="WH-like_DNA-bd_sf"/>
</dbReference>
<dbReference type="PRINTS" id="PR00035">
    <property type="entry name" value="HTHGNTR"/>
</dbReference>
<proteinExistence type="predicted"/>
<organism evidence="5 6">
    <name type="scientific">Hoeflea prorocentri</name>
    <dbReference type="NCBI Taxonomy" id="1922333"/>
    <lineage>
        <taxon>Bacteria</taxon>
        <taxon>Pseudomonadati</taxon>
        <taxon>Pseudomonadota</taxon>
        <taxon>Alphaproteobacteria</taxon>
        <taxon>Hyphomicrobiales</taxon>
        <taxon>Rhizobiaceae</taxon>
        <taxon>Hoeflea</taxon>
    </lineage>
</organism>
<dbReference type="InterPro" id="IPR036390">
    <property type="entry name" value="WH_DNA-bd_sf"/>
</dbReference>
<dbReference type="Gene3D" id="3.40.1410.10">
    <property type="entry name" value="Chorismate lyase-like"/>
    <property type="match status" value="1"/>
</dbReference>
<evidence type="ECO:0000259" key="4">
    <source>
        <dbReference type="PROSITE" id="PS50949"/>
    </source>
</evidence>
<gene>
    <name evidence="5" type="ORF">OQ273_03375</name>
</gene>
<keyword evidence="3" id="KW-0804">Transcription</keyword>
<dbReference type="SMART" id="SM00345">
    <property type="entry name" value="HTH_GNTR"/>
    <property type="match status" value="1"/>
</dbReference>
<sequence length="253" mass="27927">MIDTTATTEAAPKYERAYRVMLQRLKAGLYPVGGRMPTEGELAEHFEVSRVTIRRALDMLVHDGYIESRQGSGYRVVTLSPASDTCLTSFTDAMLRAGREPTSRFLGMELLQQDDPAAAELPQDLVSRPLMRISRLRLVDAQPRMLVLTYAPYDLMKDATPADFPETGPGQSILRILSGRFNLEWSTACEDISPIAATSDIASSLGVAEGTPLLKQACSAFDDADRTVFHEEVIRNGSVSFNLSSQTRMPRHV</sequence>
<name>A0A9X3UFI3_9HYPH</name>
<keyword evidence="2" id="KW-0238">DNA-binding</keyword>
<dbReference type="PANTHER" id="PTHR44846">
    <property type="entry name" value="MANNOSYL-D-GLYCERATE TRANSPORT/METABOLISM SYSTEM REPRESSOR MNGR-RELATED"/>
    <property type="match status" value="1"/>
</dbReference>
<feature type="domain" description="HTH gntR-type" evidence="4">
    <location>
        <begin position="11"/>
        <end position="79"/>
    </location>
</feature>
<dbReference type="InterPro" id="IPR028978">
    <property type="entry name" value="Chorismate_lyase_/UTRA_dom_sf"/>
</dbReference>
<dbReference type="RefSeq" id="WP_267989066.1">
    <property type="nucleotide sequence ID" value="NZ_JAPJZI010000001.1"/>
</dbReference>
<dbReference type="PROSITE" id="PS50949">
    <property type="entry name" value="HTH_GNTR"/>
    <property type="match status" value="1"/>
</dbReference>